<organism evidence="3 4">
    <name type="scientific">Streptomyces rimosus subsp. rimosus</name>
    <dbReference type="NCBI Taxonomy" id="132474"/>
    <lineage>
        <taxon>Bacteria</taxon>
        <taxon>Bacillati</taxon>
        <taxon>Actinomycetota</taxon>
        <taxon>Actinomycetes</taxon>
        <taxon>Kitasatosporales</taxon>
        <taxon>Streptomycetaceae</taxon>
        <taxon>Streptomyces</taxon>
    </lineage>
</organism>
<dbReference type="InterPro" id="IPR027417">
    <property type="entry name" value="P-loop_NTPase"/>
</dbReference>
<feature type="region of interest" description="Disordered" evidence="1">
    <location>
        <begin position="591"/>
        <end position="616"/>
    </location>
</feature>
<accession>A0ABY3Z3P1</accession>
<gene>
    <name evidence="3" type="ORF">SRIMR7_22300</name>
</gene>
<dbReference type="Pfam" id="PF01909">
    <property type="entry name" value="NTP_transf_2"/>
    <property type="match status" value="1"/>
</dbReference>
<proteinExistence type="predicted"/>
<evidence type="ECO:0000313" key="3">
    <source>
        <dbReference type="EMBL" id="UNZ04886.1"/>
    </source>
</evidence>
<dbReference type="InterPro" id="IPR002934">
    <property type="entry name" value="Polymerase_NTP_transf_dom"/>
</dbReference>
<evidence type="ECO:0000259" key="2">
    <source>
        <dbReference type="Pfam" id="PF01909"/>
    </source>
</evidence>
<dbReference type="SUPFAM" id="SSF52540">
    <property type="entry name" value="P-loop containing nucleoside triphosphate hydrolases"/>
    <property type="match status" value="1"/>
</dbReference>
<reference evidence="3 4" key="1">
    <citation type="submission" date="2022-03" db="EMBL/GenBank/DDBJ databases">
        <title>Complete genome of Streptomyces rimosus ssp. rimosus R7 (=ATCC 10970).</title>
        <authorList>
            <person name="Beganovic S."/>
            <person name="Ruckert C."/>
            <person name="Busche T."/>
            <person name="Kalinowski J."/>
            <person name="Wittmann C."/>
        </authorList>
    </citation>
    <scope>NUCLEOTIDE SEQUENCE [LARGE SCALE GENOMIC DNA]</scope>
    <source>
        <strain evidence="3 4">R7</strain>
    </source>
</reference>
<protein>
    <recommendedName>
        <fullName evidence="2">Polymerase nucleotidyl transferase domain-containing protein</fullName>
    </recommendedName>
</protein>
<sequence length="616" mass="66471">MPLSPPAENGPSAPPRVIAVSGPAHVGKGTQLRLLAHRAPQLDVCRPAEEHVPQWPALIGTDRTGWWLQGASYQELADVLAASFLARTRQPHAGALRCVRQGLPMLEATLAAVAAVREKRSTARAADDARAVLAPYRAALYAAEESEYGIVLLHDEDPARGVARGLARSPAPNGLLENYRRRLHEQIHRLVDEGRFDTAVVVGDRPVIDVQHELRQCLHRLYPAVPECALSRVRVVALGGDSDQAREAAGEYLRTRRGYARLDAAHLVGEAASDARTWAERLTDGLDRYCAAHPFLDRVSVEPVRDADALAELRKVFGDRLRVQDGPPAGRTAAPWAQLSLQRRLDRLAFDSAWTFRTPKPVSVHSLGLPPCLGVYLRALRERLTRPSPVVDLIAVTGSAARGTYEHGWSGLDVLVLAPQDRLPRLRQVRAELAPELAGVRLTMTVLTEDEFRAGALPPRLLHVLTLSGAGAIAPLWCAPGLALPVPDAVTYADGSLRDGVRAAVTLRRQLLLDVPDPHALYKATALLAKIMLRVECGAEYPADDQAIAAFHRRQPDGGGDGPGDVRNDRAGAERMAGAVLRGWLATLGAGPAPGNPVTGAPEAAPPRTAENRPPW</sequence>
<dbReference type="GeneID" id="66856004"/>
<dbReference type="EMBL" id="CP094298">
    <property type="protein sequence ID" value="UNZ04886.1"/>
    <property type="molecule type" value="Genomic_DNA"/>
</dbReference>
<feature type="domain" description="Polymerase nucleotidyl transferase" evidence="2">
    <location>
        <begin position="378"/>
        <end position="422"/>
    </location>
</feature>
<evidence type="ECO:0000256" key="1">
    <source>
        <dbReference type="SAM" id="MobiDB-lite"/>
    </source>
</evidence>
<evidence type="ECO:0000313" key="4">
    <source>
        <dbReference type="Proteomes" id="UP000829494"/>
    </source>
</evidence>
<dbReference type="RefSeq" id="WP_004571818.1">
    <property type="nucleotide sequence ID" value="NZ_CP043497.1"/>
</dbReference>
<dbReference type="Proteomes" id="UP000829494">
    <property type="component" value="Chromosome"/>
</dbReference>
<dbReference type="CDD" id="cd05403">
    <property type="entry name" value="NT_KNTase_like"/>
    <property type="match status" value="1"/>
</dbReference>
<keyword evidence="4" id="KW-1185">Reference proteome</keyword>
<name>A0ABY3Z3P1_STRRM</name>